<name>A0A840RNC3_9BURK</name>
<gene>
    <name evidence="1" type="ORF">HNR39_001669</name>
</gene>
<sequence length="297" mass="34178">MLRIETETPDLLRGILKIAIEYAISKGIAPSLLKPLMPQGTVVAVPETLRAHVKQYYPTSDEEKLYEAYKFEHENGYPNHQLYLFNIGYSLYCYAELFGTIQKYVLLSSDYRGEPIREKYLQRCTRWNFDEKQWICRSTSDLAVVASELNVDVRGKMGNVIQKEILDAARSRDYLIDPDEQIEKVKMLVLNLAQYKLVKIKGYPAVDQMMKKAEAAKLNFTFELADRLHDNPLKALSLLRHDFNDFRITNEGKSCPDAADEIAATSKQAYASYKLFEFLVALDKQHILEFKAIEDAV</sequence>
<comment type="caution">
    <text evidence="1">The sequence shown here is derived from an EMBL/GenBank/DDBJ whole genome shotgun (WGS) entry which is preliminary data.</text>
</comment>
<protein>
    <submittedName>
        <fullName evidence="1">Uncharacterized protein</fullName>
    </submittedName>
</protein>
<evidence type="ECO:0000313" key="1">
    <source>
        <dbReference type="EMBL" id="MBB5199837.1"/>
    </source>
</evidence>
<evidence type="ECO:0000313" key="2">
    <source>
        <dbReference type="Proteomes" id="UP000571084"/>
    </source>
</evidence>
<organism evidence="1 2">
    <name type="scientific">Glaciimonas immobilis</name>
    <dbReference type="NCBI Taxonomy" id="728004"/>
    <lineage>
        <taxon>Bacteria</taxon>
        <taxon>Pseudomonadati</taxon>
        <taxon>Pseudomonadota</taxon>
        <taxon>Betaproteobacteria</taxon>
        <taxon>Burkholderiales</taxon>
        <taxon>Oxalobacteraceae</taxon>
        <taxon>Glaciimonas</taxon>
    </lineage>
</organism>
<dbReference type="RefSeq" id="WP_168056207.1">
    <property type="nucleotide sequence ID" value="NZ_JAAOZT010000009.1"/>
</dbReference>
<keyword evidence="2" id="KW-1185">Reference proteome</keyword>
<dbReference type="EMBL" id="JACHHQ010000003">
    <property type="protein sequence ID" value="MBB5199837.1"/>
    <property type="molecule type" value="Genomic_DNA"/>
</dbReference>
<accession>A0A840RNC3</accession>
<reference evidence="1 2" key="1">
    <citation type="submission" date="2020-08" db="EMBL/GenBank/DDBJ databases">
        <title>Genomic Encyclopedia of Type Strains, Phase IV (KMG-IV): sequencing the most valuable type-strain genomes for metagenomic binning, comparative biology and taxonomic classification.</title>
        <authorList>
            <person name="Goeker M."/>
        </authorList>
    </citation>
    <scope>NUCLEOTIDE SEQUENCE [LARGE SCALE GENOMIC DNA]</scope>
    <source>
        <strain evidence="1 2">DSM 23240</strain>
    </source>
</reference>
<proteinExistence type="predicted"/>
<dbReference type="AlphaFoldDB" id="A0A840RNC3"/>
<dbReference type="Proteomes" id="UP000571084">
    <property type="component" value="Unassembled WGS sequence"/>
</dbReference>